<feature type="compositionally biased region" description="Polar residues" evidence="14">
    <location>
        <begin position="423"/>
        <end position="441"/>
    </location>
</feature>
<evidence type="ECO:0000256" key="5">
    <source>
        <dbReference type="ARBA" id="ARBA00022801"/>
    </source>
</evidence>
<keyword evidence="17" id="KW-1185">Reference proteome</keyword>
<dbReference type="SUPFAM" id="SSF55945">
    <property type="entry name" value="TATA-box binding protein-like"/>
    <property type="match status" value="2"/>
</dbReference>
<evidence type="ECO:0000256" key="11">
    <source>
        <dbReference type="ARBA" id="ARBA00025652"/>
    </source>
</evidence>
<dbReference type="PANTHER" id="PTHR10242:SF2">
    <property type="entry name" value="N-GLYCOSYLASE_DNA LYASE"/>
    <property type="match status" value="1"/>
</dbReference>
<comment type="caution">
    <text evidence="16">The sequence shown here is derived from an EMBL/GenBank/DDBJ whole genome shotgun (WGS) entry which is preliminary data.</text>
</comment>
<evidence type="ECO:0000256" key="13">
    <source>
        <dbReference type="ARBA" id="ARBA00073127"/>
    </source>
</evidence>
<evidence type="ECO:0000256" key="9">
    <source>
        <dbReference type="ARBA" id="ARBA00023268"/>
    </source>
</evidence>
<evidence type="ECO:0000256" key="12">
    <source>
        <dbReference type="ARBA" id="ARBA00044632"/>
    </source>
</evidence>
<evidence type="ECO:0000259" key="15">
    <source>
        <dbReference type="SMART" id="SM00478"/>
    </source>
</evidence>
<dbReference type="Gene3D" id="3.30.310.40">
    <property type="match status" value="1"/>
</dbReference>
<evidence type="ECO:0000256" key="7">
    <source>
        <dbReference type="ARBA" id="ARBA00023239"/>
    </source>
</evidence>
<dbReference type="GO" id="GO:0140078">
    <property type="term" value="F:class I DNA-(apurinic or apyrimidinic site) endonuclease activity"/>
    <property type="evidence" value="ECO:0007669"/>
    <property type="project" value="UniProtKB-EC"/>
</dbReference>
<dbReference type="Pfam" id="PF00730">
    <property type="entry name" value="HhH-GPD"/>
    <property type="match status" value="1"/>
</dbReference>
<reference evidence="16" key="1">
    <citation type="journal article" date="2023" name="G3 (Bethesda)">
        <title>A reference genome for the long-term kleptoplast-retaining sea slug Elysia crispata morphotype clarki.</title>
        <authorList>
            <person name="Eastman K.E."/>
            <person name="Pendleton A.L."/>
            <person name="Shaikh M.A."/>
            <person name="Suttiyut T."/>
            <person name="Ogas R."/>
            <person name="Tomko P."/>
            <person name="Gavelis G."/>
            <person name="Widhalm J.R."/>
            <person name="Wisecaver J.H."/>
        </authorList>
    </citation>
    <scope>NUCLEOTIDE SEQUENCE</scope>
    <source>
        <strain evidence="16">ECLA1</strain>
    </source>
</reference>
<evidence type="ECO:0000256" key="10">
    <source>
        <dbReference type="ARBA" id="ARBA00023295"/>
    </source>
</evidence>
<evidence type="ECO:0000256" key="8">
    <source>
        <dbReference type="ARBA" id="ARBA00023242"/>
    </source>
</evidence>
<dbReference type="InterPro" id="IPR011257">
    <property type="entry name" value="DNA_glycosylase"/>
</dbReference>
<dbReference type="FunFam" id="1.10.340.30:FF:000006">
    <property type="entry name" value="N-glycosylase/DNA lyase isoform X2"/>
    <property type="match status" value="1"/>
</dbReference>
<dbReference type="InterPro" id="IPR012904">
    <property type="entry name" value="OGG_N"/>
</dbReference>
<keyword evidence="9" id="KW-0511">Multifunctional enzyme</keyword>
<dbReference type="Gene3D" id="1.10.1670.10">
    <property type="entry name" value="Helix-hairpin-Helix base-excision DNA repair enzymes (C-terminal)"/>
    <property type="match status" value="1"/>
</dbReference>
<dbReference type="SUPFAM" id="SSF48150">
    <property type="entry name" value="DNA-glycosylase"/>
    <property type="match status" value="1"/>
</dbReference>
<dbReference type="Pfam" id="PF07934">
    <property type="entry name" value="OGG_N"/>
    <property type="match status" value="2"/>
</dbReference>
<evidence type="ECO:0000256" key="2">
    <source>
        <dbReference type="ARBA" id="ARBA00010679"/>
    </source>
</evidence>
<protein>
    <recommendedName>
        <fullName evidence="13">N-glycosylase/DNA lyase</fullName>
        <ecNumber evidence="3">4.2.99.18</ecNumber>
    </recommendedName>
</protein>
<dbReference type="GO" id="GO:0006289">
    <property type="term" value="P:nucleotide-excision repair"/>
    <property type="evidence" value="ECO:0007669"/>
    <property type="project" value="InterPro"/>
</dbReference>
<keyword evidence="7" id="KW-0456">Lyase</keyword>
<accession>A0AAE0Z5M7</accession>
<feature type="region of interest" description="Disordered" evidence="14">
    <location>
        <begin position="415"/>
        <end position="455"/>
    </location>
</feature>
<dbReference type="EMBL" id="JAWDGP010004592">
    <property type="protein sequence ID" value="KAK3763160.1"/>
    <property type="molecule type" value="Genomic_DNA"/>
</dbReference>
<dbReference type="AlphaFoldDB" id="A0AAE0Z5M7"/>
<dbReference type="GO" id="GO:0034039">
    <property type="term" value="F:8-oxo-7,8-dihydroguanine DNA N-glycosylase activity"/>
    <property type="evidence" value="ECO:0007669"/>
    <property type="project" value="TreeGrafter"/>
</dbReference>
<keyword evidence="10" id="KW-0326">Glycosidase</keyword>
<evidence type="ECO:0000256" key="1">
    <source>
        <dbReference type="ARBA" id="ARBA00004123"/>
    </source>
</evidence>
<name>A0AAE0Z5M7_9GAST</name>
<comment type="similarity">
    <text evidence="2">Belongs to the type-1 OGG1 family.</text>
</comment>
<evidence type="ECO:0000313" key="17">
    <source>
        <dbReference type="Proteomes" id="UP001283361"/>
    </source>
</evidence>
<proteinExistence type="inferred from homology"/>
<dbReference type="InterPro" id="IPR052054">
    <property type="entry name" value="Oxidative_DNA_repair_enzyme"/>
</dbReference>
<organism evidence="16 17">
    <name type="scientific">Elysia crispata</name>
    <name type="common">lettuce slug</name>
    <dbReference type="NCBI Taxonomy" id="231223"/>
    <lineage>
        <taxon>Eukaryota</taxon>
        <taxon>Metazoa</taxon>
        <taxon>Spiralia</taxon>
        <taxon>Lophotrochozoa</taxon>
        <taxon>Mollusca</taxon>
        <taxon>Gastropoda</taxon>
        <taxon>Heterobranchia</taxon>
        <taxon>Euthyneura</taxon>
        <taxon>Panpulmonata</taxon>
        <taxon>Sacoglossa</taxon>
        <taxon>Placobranchoidea</taxon>
        <taxon>Plakobranchidae</taxon>
        <taxon>Elysia</taxon>
    </lineage>
</organism>
<dbReference type="EC" id="4.2.99.18" evidence="3"/>
<dbReference type="GO" id="GO:0003684">
    <property type="term" value="F:damaged DNA binding"/>
    <property type="evidence" value="ECO:0007669"/>
    <property type="project" value="InterPro"/>
</dbReference>
<dbReference type="PANTHER" id="PTHR10242">
    <property type="entry name" value="8-OXOGUANINE DNA GLYCOSYLASE"/>
    <property type="match status" value="1"/>
</dbReference>
<dbReference type="Gene3D" id="1.10.340.30">
    <property type="entry name" value="Hypothetical protein, domain 2"/>
    <property type="match status" value="1"/>
</dbReference>
<keyword evidence="4" id="KW-0227">DNA damage</keyword>
<evidence type="ECO:0000256" key="3">
    <source>
        <dbReference type="ARBA" id="ARBA00012720"/>
    </source>
</evidence>
<dbReference type="GO" id="GO:0006285">
    <property type="term" value="P:base-excision repair, AP site formation"/>
    <property type="evidence" value="ECO:0007669"/>
    <property type="project" value="TreeGrafter"/>
</dbReference>
<evidence type="ECO:0000256" key="4">
    <source>
        <dbReference type="ARBA" id="ARBA00022763"/>
    </source>
</evidence>
<evidence type="ECO:0000256" key="6">
    <source>
        <dbReference type="ARBA" id="ARBA00023204"/>
    </source>
</evidence>
<evidence type="ECO:0000313" key="16">
    <source>
        <dbReference type="EMBL" id="KAK3763160.1"/>
    </source>
</evidence>
<dbReference type="InterPro" id="IPR003265">
    <property type="entry name" value="HhH-GPD_domain"/>
</dbReference>
<gene>
    <name evidence="16" type="ORF">RRG08_035842</name>
</gene>
<dbReference type="Proteomes" id="UP001283361">
    <property type="component" value="Unassembled WGS sequence"/>
</dbReference>
<comment type="function">
    <text evidence="11">DNA repair enzyme that incises DNA at 8-oxoG residues. Excises 7,8-dihydro-8-oxoguanine and 2,6-diamino-4-hydroxy-5-N-methylformamidopyrimidine (FAPY) from damaged DNA. Has a beta-lyase activity that nicks DNA 3' to the lesion.</text>
</comment>
<sequence length="455" mass="51798">MAASVWHVLECSPTQLCLNTVLACGQSFRWKQNGLGEWVGVMAGYVWRLKQEKDKIEYQVYTSAYKSENTEETRSLQETSKLDGAKQFRSLKSTEHLKLPSELYESSKCVRVKDEPCTIKGVKIEVNQNKKTRLDFKACSSSFSRVQRVNQRIKLETNDSNVAPNSSNTWEESLPDLSKILYEYFQLEVDLDTLYNDWSERDSYFAKVACHFRGIRMLRQDPVENLLSFVCSSNNHISRISSMVEKLCTHYGKYITTVDGEKYYDFPSLTALCGDDVEPHLRQLGFGYRAKFIANIARHVTQEKGGDDWVCSLRGRSYLEAKSELMSLQGVGAKVADCVCLMSLDHPGAIPVDTHVWQITLKHYMAKLKSAKSLTEKIYNEIGEFYRDLWGPYAGWAHSVLFTADLRQNKERAALVATDSKPADTNQGKASITKRPSSNTEESSDKTIKMSKPRR</sequence>
<keyword evidence="6" id="KW-0234">DNA repair</keyword>
<dbReference type="SMART" id="SM00478">
    <property type="entry name" value="ENDO3c"/>
    <property type="match status" value="1"/>
</dbReference>
<dbReference type="InterPro" id="IPR023170">
    <property type="entry name" value="HhH_base_excis_C"/>
</dbReference>
<keyword evidence="5" id="KW-0378">Hydrolase</keyword>
<evidence type="ECO:0000256" key="14">
    <source>
        <dbReference type="SAM" id="MobiDB-lite"/>
    </source>
</evidence>
<dbReference type="CDD" id="cd00056">
    <property type="entry name" value="ENDO3c"/>
    <property type="match status" value="1"/>
</dbReference>
<comment type="subcellular location">
    <subcellularLocation>
        <location evidence="1">Nucleus</location>
    </subcellularLocation>
</comment>
<dbReference type="FunFam" id="1.10.1670.10:FF:000005">
    <property type="entry name" value="N-glycosylase/DNA lyase OGG1"/>
    <property type="match status" value="1"/>
</dbReference>
<feature type="domain" description="HhH-GPD" evidence="15">
    <location>
        <begin position="231"/>
        <end position="399"/>
    </location>
</feature>
<dbReference type="GO" id="GO:0005634">
    <property type="term" value="C:nucleus"/>
    <property type="evidence" value="ECO:0007669"/>
    <property type="project" value="UniProtKB-SubCell"/>
</dbReference>
<comment type="catalytic activity">
    <reaction evidence="12">
        <text>2'-deoxyribonucleotide-(2'-deoxyribose 5'-phosphate)-2'-deoxyribonucleotide-DNA = a 3'-end 2'-deoxyribonucleotide-(2,3-dehydro-2,3-deoxyribose 5'-phosphate)-DNA + a 5'-end 5'-phospho-2'-deoxyribonucleoside-DNA + H(+)</text>
        <dbReference type="Rhea" id="RHEA:66592"/>
        <dbReference type="Rhea" id="RHEA-COMP:13180"/>
        <dbReference type="Rhea" id="RHEA-COMP:16897"/>
        <dbReference type="Rhea" id="RHEA-COMP:17067"/>
        <dbReference type="ChEBI" id="CHEBI:15378"/>
        <dbReference type="ChEBI" id="CHEBI:136412"/>
        <dbReference type="ChEBI" id="CHEBI:157695"/>
        <dbReference type="ChEBI" id="CHEBI:167181"/>
        <dbReference type="EC" id="4.2.99.18"/>
    </reaction>
</comment>
<keyword evidence="8" id="KW-0539">Nucleus</keyword>